<evidence type="ECO:0000259" key="2">
    <source>
        <dbReference type="Pfam" id="PF14534"/>
    </source>
</evidence>
<comment type="caution">
    <text evidence="3">The sequence shown here is derived from an EMBL/GenBank/DDBJ whole genome shotgun (WGS) entry which is preliminary data.</text>
</comment>
<reference evidence="3 4" key="1">
    <citation type="submission" date="2015-07" db="EMBL/GenBank/DDBJ databases">
        <title>The draft genome sequence of Leadbetterella sp. JN14-9.</title>
        <authorList>
            <person name="Liu Y."/>
            <person name="Du J."/>
            <person name="Shao Z."/>
        </authorList>
    </citation>
    <scope>NUCLEOTIDE SEQUENCE [LARGE SCALE GENOMIC DNA]</scope>
    <source>
        <strain evidence="3 4">JN14-9</strain>
    </source>
</reference>
<feature type="signal peptide" evidence="1">
    <location>
        <begin position="1"/>
        <end position="19"/>
    </location>
</feature>
<protein>
    <recommendedName>
        <fullName evidence="2">DUF4440 domain-containing protein</fullName>
    </recommendedName>
</protein>
<dbReference type="Pfam" id="PF14534">
    <property type="entry name" value="DUF4440"/>
    <property type="match status" value="1"/>
</dbReference>
<dbReference type="PATRIC" id="fig|1605367.3.peg.239"/>
<gene>
    <name evidence="3" type="ORF">AFM12_14190</name>
</gene>
<dbReference type="Proteomes" id="UP000050454">
    <property type="component" value="Unassembled WGS sequence"/>
</dbReference>
<dbReference type="OrthoDB" id="8756677at2"/>
<evidence type="ECO:0000313" key="4">
    <source>
        <dbReference type="Proteomes" id="UP000050454"/>
    </source>
</evidence>
<feature type="chain" id="PRO_5006136508" description="DUF4440 domain-containing protein" evidence="1">
    <location>
        <begin position="20"/>
        <end position="149"/>
    </location>
</feature>
<evidence type="ECO:0000313" key="3">
    <source>
        <dbReference type="EMBL" id="KPM47632.1"/>
    </source>
</evidence>
<dbReference type="SUPFAM" id="SSF54427">
    <property type="entry name" value="NTF2-like"/>
    <property type="match status" value="1"/>
</dbReference>
<dbReference type="Gene3D" id="3.10.450.50">
    <property type="match status" value="1"/>
</dbReference>
<dbReference type="InterPro" id="IPR027843">
    <property type="entry name" value="DUF4440"/>
</dbReference>
<organism evidence="3 4">
    <name type="scientific">Jiulongibacter sediminis</name>
    <dbReference type="NCBI Taxonomy" id="1605367"/>
    <lineage>
        <taxon>Bacteria</taxon>
        <taxon>Pseudomonadati</taxon>
        <taxon>Bacteroidota</taxon>
        <taxon>Cytophagia</taxon>
        <taxon>Cytophagales</taxon>
        <taxon>Leadbetterellaceae</taxon>
        <taxon>Jiulongibacter</taxon>
    </lineage>
</organism>
<dbReference type="InterPro" id="IPR032710">
    <property type="entry name" value="NTF2-like_dom_sf"/>
</dbReference>
<dbReference type="STRING" id="1605367.AFM12_14190"/>
<feature type="domain" description="DUF4440" evidence="2">
    <location>
        <begin position="29"/>
        <end position="133"/>
    </location>
</feature>
<dbReference type="EMBL" id="LGTQ01000010">
    <property type="protein sequence ID" value="KPM47632.1"/>
    <property type="molecule type" value="Genomic_DNA"/>
</dbReference>
<dbReference type="AlphaFoldDB" id="A0A0P7C363"/>
<proteinExistence type="predicted"/>
<keyword evidence="1" id="KW-0732">Signal</keyword>
<keyword evidence="4" id="KW-1185">Reference proteome</keyword>
<dbReference type="RefSeq" id="WP_055149369.1">
    <property type="nucleotide sequence ID" value="NZ_JXSZ01000010.1"/>
</dbReference>
<sequence length="149" mass="16870">MKKPFITLSLLFAFFIAHSQENCLTKENLLKLDLQWEQALLVSDADFLSKLLADEFIWIHNHNSMTDSKEALVKRAADPNRKATGDTKSRISRDVTVAIQGSTAVVTGITVVDRGPTPTTYHFMRTYARKDRKCYLLGNHTMAVPEDEK</sequence>
<name>A0A0P7C363_9BACT</name>
<accession>A0A0P7C363</accession>
<evidence type="ECO:0000256" key="1">
    <source>
        <dbReference type="SAM" id="SignalP"/>
    </source>
</evidence>